<organism evidence="2 3">
    <name type="scientific">Mesorhizobium retamae</name>
    <dbReference type="NCBI Taxonomy" id="2912854"/>
    <lineage>
        <taxon>Bacteria</taxon>
        <taxon>Pseudomonadati</taxon>
        <taxon>Pseudomonadota</taxon>
        <taxon>Alphaproteobacteria</taxon>
        <taxon>Hyphomicrobiales</taxon>
        <taxon>Phyllobacteriaceae</taxon>
        <taxon>Mesorhizobium</taxon>
    </lineage>
</organism>
<name>A0ABS9QBN3_9HYPH</name>
<evidence type="ECO:0000259" key="1">
    <source>
        <dbReference type="PROSITE" id="PS50987"/>
    </source>
</evidence>
<dbReference type="InterPro" id="IPR036390">
    <property type="entry name" value="WH_DNA-bd_sf"/>
</dbReference>
<dbReference type="NCBIfam" id="NF033788">
    <property type="entry name" value="HTH_metalloreg"/>
    <property type="match status" value="1"/>
</dbReference>
<dbReference type="Gene3D" id="1.10.10.10">
    <property type="entry name" value="Winged helix-like DNA-binding domain superfamily/Winged helix DNA-binding domain"/>
    <property type="match status" value="1"/>
</dbReference>
<gene>
    <name evidence="2" type="ORF">L4923_04205</name>
</gene>
<evidence type="ECO:0000313" key="3">
    <source>
        <dbReference type="Proteomes" id="UP001201701"/>
    </source>
</evidence>
<dbReference type="PANTHER" id="PTHR38600:SF2">
    <property type="entry name" value="SLL0088 PROTEIN"/>
    <property type="match status" value="1"/>
</dbReference>
<dbReference type="InterPro" id="IPR036388">
    <property type="entry name" value="WH-like_DNA-bd_sf"/>
</dbReference>
<dbReference type="InterPro" id="IPR011991">
    <property type="entry name" value="ArsR-like_HTH"/>
</dbReference>
<dbReference type="PRINTS" id="PR00778">
    <property type="entry name" value="HTHARSR"/>
</dbReference>
<dbReference type="SMART" id="SM00418">
    <property type="entry name" value="HTH_ARSR"/>
    <property type="match status" value="1"/>
</dbReference>
<dbReference type="CDD" id="cd00090">
    <property type="entry name" value="HTH_ARSR"/>
    <property type="match status" value="1"/>
</dbReference>
<dbReference type="EMBL" id="JAKREW010000002">
    <property type="protein sequence ID" value="MCG7504216.1"/>
    <property type="molecule type" value="Genomic_DNA"/>
</dbReference>
<reference evidence="2 3" key="1">
    <citation type="submission" date="2022-02" db="EMBL/GenBank/DDBJ databases">
        <title>Draft genome sequence of Mezorhizobium retamae strain IRAMC:0171 isolated from Retama raetam nodules.</title>
        <authorList>
            <person name="Bengaied R."/>
            <person name="Sbissi I."/>
            <person name="Huber K."/>
            <person name="Ghodbane F."/>
            <person name="Nouioui I."/>
            <person name="Tarhouni M."/>
            <person name="Gtari M."/>
        </authorList>
    </citation>
    <scope>NUCLEOTIDE SEQUENCE [LARGE SCALE GENOMIC DNA]</scope>
    <source>
        <strain evidence="2 3">IRAMC:0171</strain>
    </source>
</reference>
<dbReference type="Proteomes" id="UP001201701">
    <property type="component" value="Unassembled WGS sequence"/>
</dbReference>
<dbReference type="InterPro" id="IPR001845">
    <property type="entry name" value="HTH_ArsR_DNA-bd_dom"/>
</dbReference>
<dbReference type="PROSITE" id="PS50987">
    <property type="entry name" value="HTH_ARSR_2"/>
    <property type="match status" value="1"/>
</dbReference>
<keyword evidence="3" id="KW-1185">Reference proteome</keyword>
<dbReference type="SUPFAM" id="SSF46785">
    <property type="entry name" value="Winged helix' DNA-binding domain"/>
    <property type="match status" value="1"/>
</dbReference>
<feature type="domain" description="HTH arsR-type" evidence="1">
    <location>
        <begin position="1"/>
        <end position="93"/>
    </location>
</feature>
<comment type="caution">
    <text evidence="2">The sequence shown here is derived from an EMBL/GenBank/DDBJ whole genome shotgun (WGS) entry which is preliminary data.</text>
</comment>
<sequence length="112" mass="12509">MQQVQPLDRIFLALADPGRRGMVEQLARGPATVKELAQPANMRLPSAVKHLKVLEEGGIVVSRKAGRTRTYAMRRDAFALVNDWVNARETALNAAFDRLAQVIADMPEEEQR</sequence>
<dbReference type="RefSeq" id="WP_239362274.1">
    <property type="nucleotide sequence ID" value="NZ_JAKREW010000002.1"/>
</dbReference>
<dbReference type="Pfam" id="PF12840">
    <property type="entry name" value="HTH_20"/>
    <property type="match status" value="1"/>
</dbReference>
<proteinExistence type="predicted"/>
<dbReference type="PANTHER" id="PTHR38600">
    <property type="entry name" value="TRANSCRIPTIONAL REGULATORY PROTEIN"/>
    <property type="match status" value="1"/>
</dbReference>
<protein>
    <submittedName>
        <fullName evidence="2">Metalloregulator ArsR/SmtB family transcription factor</fullName>
    </submittedName>
</protein>
<evidence type="ECO:0000313" key="2">
    <source>
        <dbReference type="EMBL" id="MCG7504216.1"/>
    </source>
</evidence>
<accession>A0ABS9QBN3</accession>